<evidence type="ECO:0000313" key="2">
    <source>
        <dbReference type="Proteomes" id="UP000266673"/>
    </source>
</evidence>
<comment type="caution">
    <text evidence="1">The sequence shown here is derived from an EMBL/GenBank/DDBJ whole genome shotgun (WGS) entry which is preliminary data.</text>
</comment>
<name>A0A397VI70_9GLOM</name>
<evidence type="ECO:0000313" key="1">
    <source>
        <dbReference type="EMBL" id="RIB22154.1"/>
    </source>
</evidence>
<dbReference type="Pfam" id="PF07103">
    <property type="entry name" value="DUF1365"/>
    <property type="match status" value="1"/>
</dbReference>
<gene>
    <name evidence="1" type="ORF">C2G38_2033808</name>
</gene>
<organism evidence="1 2">
    <name type="scientific">Gigaspora rosea</name>
    <dbReference type="NCBI Taxonomy" id="44941"/>
    <lineage>
        <taxon>Eukaryota</taxon>
        <taxon>Fungi</taxon>
        <taxon>Fungi incertae sedis</taxon>
        <taxon>Mucoromycota</taxon>
        <taxon>Glomeromycotina</taxon>
        <taxon>Glomeromycetes</taxon>
        <taxon>Diversisporales</taxon>
        <taxon>Gigasporaceae</taxon>
        <taxon>Gigaspora</taxon>
    </lineage>
</organism>
<protein>
    <submittedName>
        <fullName evidence="1">Uncharacterized protein</fullName>
    </submittedName>
</protein>
<keyword evidence="2" id="KW-1185">Reference proteome</keyword>
<reference evidence="1 2" key="1">
    <citation type="submission" date="2018-06" db="EMBL/GenBank/DDBJ databases">
        <title>Comparative genomics reveals the genomic features of Rhizophagus irregularis, R. cerebriforme, R. diaphanum and Gigaspora rosea, and their symbiotic lifestyle signature.</title>
        <authorList>
            <person name="Morin E."/>
            <person name="San Clemente H."/>
            <person name="Chen E.C.H."/>
            <person name="De La Providencia I."/>
            <person name="Hainaut M."/>
            <person name="Kuo A."/>
            <person name="Kohler A."/>
            <person name="Murat C."/>
            <person name="Tang N."/>
            <person name="Roy S."/>
            <person name="Loubradou J."/>
            <person name="Henrissat B."/>
            <person name="Grigoriev I.V."/>
            <person name="Corradi N."/>
            <person name="Roux C."/>
            <person name="Martin F.M."/>
        </authorList>
    </citation>
    <scope>NUCLEOTIDE SEQUENCE [LARGE SCALE GENOMIC DNA]</scope>
    <source>
        <strain evidence="1 2">DAOM 194757</strain>
    </source>
</reference>
<dbReference type="AlphaFoldDB" id="A0A397VI70"/>
<dbReference type="Proteomes" id="UP000266673">
    <property type="component" value="Unassembled WGS sequence"/>
</dbReference>
<dbReference type="PANTHER" id="PTHR33973:SF4">
    <property type="entry name" value="OS07G0153300 PROTEIN"/>
    <property type="match status" value="1"/>
</dbReference>
<dbReference type="PANTHER" id="PTHR33973">
    <property type="entry name" value="OS07G0153300 PROTEIN"/>
    <property type="match status" value="1"/>
</dbReference>
<dbReference type="OrthoDB" id="2373613at2759"/>
<dbReference type="InterPro" id="IPR010775">
    <property type="entry name" value="DUF1365"/>
</dbReference>
<sequence length="110" mass="12580">MAIFIINNNDYIGCVNEHDLTKVIVLEINNTFGEIHLYILNRDTRLGLDMSFTINRAFHVSPFNDRKGIYKAFCKDPKSGIYHRPISIEGTVVKLDPNFIDSLAPIKILQ</sequence>
<dbReference type="EMBL" id="QKWP01000322">
    <property type="protein sequence ID" value="RIB22154.1"/>
    <property type="molecule type" value="Genomic_DNA"/>
</dbReference>
<accession>A0A397VI70</accession>
<proteinExistence type="predicted"/>